<dbReference type="Pfam" id="PF01381">
    <property type="entry name" value="HTH_3"/>
    <property type="match status" value="1"/>
</dbReference>
<dbReference type="SUPFAM" id="SSF47413">
    <property type="entry name" value="lambda repressor-like DNA-binding domains"/>
    <property type="match status" value="1"/>
</dbReference>
<dbReference type="Pfam" id="PF17765">
    <property type="entry name" value="MLTR_LBD"/>
    <property type="match status" value="1"/>
</dbReference>
<reference evidence="2 3" key="1">
    <citation type="submission" date="2019-06" db="EMBL/GenBank/DDBJ databases">
        <title>Sequencing the genomes of 1000 actinobacteria strains.</title>
        <authorList>
            <person name="Klenk H.-P."/>
        </authorList>
    </citation>
    <scope>NUCLEOTIDE SEQUENCE [LARGE SCALE GENOMIC DNA]</scope>
    <source>
        <strain evidence="2 3">DSM 17305</strain>
    </source>
</reference>
<protein>
    <submittedName>
        <fullName evidence="2">DNA-binding XRE family transcriptional regulator</fullName>
    </submittedName>
</protein>
<proteinExistence type="predicted"/>
<keyword evidence="3" id="KW-1185">Reference proteome</keyword>
<dbReference type="EMBL" id="VFMM01000004">
    <property type="protein sequence ID" value="TQJ00086.1"/>
    <property type="molecule type" value="Genomic_DNA"/>
</dbReference>
<dbReference type="Proteomes" id="UP000316298">
    <property type="component" value="Unassembled WGS sequence"/>
</dbReference>
<gene>
    <name evidence="2" type="ORF">FB475_7078</name>
</gene>
<dbReference type="InterPro" id="IPR010982">
    <property type="entry name" value="Lambda_DNA-bd_dom_sf"/>
</dbReference>
<dbReference type="Gene3D" id="3.30.450.180">
    <property type="match status" value="1"/>
</dbReference>
<name>A0A542DAJ1_9ACTN</name>
<dbReference type="PROSITE" id="PS50943">
    <property type="entry name" value="HTH_CROC1"/>
    <property type="match status" value="1"/>
</dbReference>
<dbReference type="Gene3D" id="1.10.260.40">
    <property type="entry name" value="lambda repressor-like DNA-binding domains"/>
    <property type="match status" value="1"/>
</dbReference>
<dbReference type="GO" id="GO:0003677">
    <property type="term" value="F:DNA binding"/>
    <property type="evidence" value="ECO:0007669"/>
    <property type="project" value="UniProtKB-KW"/>
</dbReference>
<evidence type="ECO:0000313" key="3">
    <source>
        <dbReference type="Proteomes" id="UP000316298"/>
    </source>
</evidence>
<sequence>MASELAVGLRSWRARRRVSQLELAVRAGTTQRHVSFIESGRSVPGRDMVIRLAESLQVPLRDRNQLLVAGGYAPAYEETPYDAPSLGAIRAALSGILEGHRPSPAVVVDRRGDVVLANDSFNALVAGVAPYLLDAPVSVPRLFLHPDGLAGRIVNFREWAWHVIDGLTREAALVPNLESDELIAELVKLIPPRPETGPDHLGFAVPLRVRSANGELRLITTLTRFGTAIDVTVSELRMEAFLPADEPTARALRELDHTMLQRVEV</sequence>
<dbReference type="PANTHER" id="PTHR35010:SF4">
    <property type="entry name" value="BLL5781 PROTEIN"/>
    <property type="match status" value="1"/>
</dbReference>
<comment type="caution">
    <text evidence="2">The sequence shown here is derived from an EMBL/GenBank/DDBJ whole genome shotgun (WGS) entry which is preliminary data.</text>
</comment>
<feature type="domain" description="HTH cro/C1-type" evidence="1">
    <location>
        <begin position="9"/>
        <end position="63"/>
    </location>
</feature>
<dbReference type="SMART" id="SM00530">
    <property type="entry name" value="HTH_XRE"/>
    <property type="match status" value="1"/>
</dbReference>
<dbReference type="OrthoDB" id="2959414at2"/>
<dbReference type="RefSeq" id="WP_141862576.1">
    <property type="nucleotide sequence ID" value="NZ_BAAAKA010000006.1"/>
</dbReference>
<dbReference type="InterPro" id="IPR041413">
    <property type="entry name" value="MLTR_LBD"/>
</dbReference>
<evidence type="ECO:0000313" key="2">
    <source>
        <dbReference type="EMBL" id="TQJ00086.1"/>
    </source>
</evidence>
<accession>A0A542DAJ1</accession>
<dbReference type="AlphaFoldDB" id="A0A542DAJ1"/>
<keyword evidence="2" id="KW-0238">DNA-binding</keyword>
<dbReference type="InterPro" id="IPR001387">
    <property type="entry name" value="Cro/C1-type_HTH"/>
</dbReference>
<evidence type="ECO:0000259" key="1">
    <source>
        <dbReference type="PROSITE" id="PS50943"/>
    </source>
</evidence>
<dbReference type="PANTHER" id="PTHR35010">
    <property type="entry name" value="BLL4672 PROTEIN-RELATED"/>
    <property type="match status" value="1"/>
</dbReference>
<organism evidence="2 3">
    <name type="scientific">Kribbella jejuensis</name>
    <dbReference type="NCBI Taxonomy" id="236068"/>
    <lineage>
        <taxon>Bacteria</taxon>
        <taxon>Bacillati</taxon>
        <taxon>Actinomycetota</taxon>
        <taxon>Actinomycetes</taxon>
        <taxon>Propionibacteriales</taxon>
        <taxon>Kribbellaceae</taxon>
        <taxon>Kribbella</taxon>
    </lineage>
</organism>
<dbReference type="CDD" id="cd00093">
    <property type="entry name" value="HTH_XRE"/>
    <property type="match status" value="1"/>
</dbReference>